<protein>
    <submittedName>
        <fullName evidence="2">MYC isoform 4</fullName>
    </submittedName>
</protein>
<feature type="region of interest" description="Disordered" evidence="1">
    <location>
        <begin position="102"/>
        <end position="134"/>
    </location>
</feature>
<comment type="caution">
    <text evidence="2">The sequence shown here is derived from an EMBL/GenBank/DDBJ whole genome shotgun (WGS) entry which is preliminary data.</text>
</comment>
<feature type="region of interest" description="Disordered" evidence="1">
    <location>
        <begin position="1"/>
        <end position="51"/>
    </location>
</feature>
<dbReference type="EMBL" id="NBAG03000213">
    <property type="protein sequence ID" value="PNI85681.1"/>
    <property type="molecule type" value="Genomic_DNA"/>
</dbReference>
<evidence type="ECO:0000256" key="1">
    <source>
        <dbReference type="SAM" id="MobiDB-lite"/>
    </source>
</evidence>
<organism evidence="2 3">
    <name type="scientific">Pan troglodytes</name>
    <name type="common">Chimpanzee</name>
    <dbReference type="NCBI Taxonomy" id="9598"/>
    <lineage>
        <taxon>Eukaryota</taxon>
        <taxon>Metazoa</taxon>
        <taxon>Chordata</taxon>
        <taxon>Craniata</taxon>
        <taxon>Vertebrata</taxon>
        <taxon>Euteleostomi</taxon>
        <taxon>Mammalia</taxon>
        <taxon>Eutheria</taxon>
        <taxon>Euarchontoglires</taxon>
        <taxon>Primates</taxon>
        <taxon>Haplorrhini</taxon>
        <taxon>Catarrhini</taxon>
        <taxon>Hominidae</taxon>
        <taxon>Pan</taxon>
    </lineage>
</organism>
<evidence type="ECO:0000313" key="3">
    <source>
        <dbReference type="Proteomes" id="UP000236370"/>
    </source>
</evidence>
<feature type="compositionally biased region" description="Pro residues" evidence="1">
    <location>
        <begin position="109"/>
        <end position="125"/>
    </location>
</feature>
<name>A0A803KKZ4_PANTR</name>
<evidence type="ECO:0000313" key="2">
    <source>
        <dbReference type="EMBL" id="PNI85681.1"/>
    </source>
</evidence>
<feature type="compositionally biased region" description="Pro residues" evidence="1">
    <location>
        <begin position="16"/>
        <end position="25"/>
    </location>
</feature>
<proteinExistence type="predicted"/>
<sequence>MRGSGRLRTPELCCSRPPPPGPGRPWLPSCLEKGRASQRLGGKKNGGRDRAEYKSRFSGLYLTRCSNSSERQRERAGGRLGWKSRASRAALRASWEGRSGANRGLRLWPSPPADPPASGPQPLPHPRNFAHSSGRALCTGTYNTRARTRLSRRGEAILPIWGHFPAAARTRFSERLSLQLLRRWIFFG</sequence>
<reference evidence="2 3" key="1">
    <citation type="submission" date="2017-12" db="EMBL/GenBank/DDBJ databases">
        <title>High-resolution comparative analysis of great ape genomes.</title>
        <authorList>
            <person name="Pollen A."/>
            <person name="Hastie A."/>
            <person name="Hormozdiari F."/>
            <person name="Dougherty M."/>
            <person name="Liu R."/>
            <person name="Chaisson M."/>
            <person name="Hoppe E."/>
            <person name="Hill C."/>
            <person name="Pang A."/>
            <person name="Hillier L."/>
            <person name="Baker C."/>
            <person name="Armstrong J."/>
            <person name="Shendure J."/>
            <person name="Paten B."/>
            <person name="Wilson R."/>
            <person name="Chao H."/>
            <person name="Schneider V."/>
            <person name="Ventura M."/>
            <person name="Kronenberg Z."/>
            <person name="Murali S."/>
            <person name="Gordon D."/>
            <person name="Cantsilieris S."/>
            <person name="Munson K."/>
            <person name="Nelson B."/>
            <person name="Raja A."/>
            <person name="Underwood J."/>
            <person name="Diekhans M."/>
            <person name="Fiddes I."/>
            <person name="Haussler D."/>
            <person name="Eichler E."/>
        </authorList>
    </citation>
    <scope>NUCLEOTIDE SEQUENCE [LARGE SCALE GENOMIC DNA]</scope>
    <source>
        <tissue evidence="2">Blood</tissue>
    </source>
</reference>
<gene>
    <name evidence="2" type="ORF">CK820_G0002327</name>
</gene>
<dbReference type="Proteomes" id="UP000236370">
    <property type="component" value="Unassembled WGS sequence"/>
</dbReference>
<accession>A0A803KKZ4</accession>
<dbReference type="AlphaFoldDB" id="A0A803KKZ4"/>